<name>A0ABR4XXG2_9BACI</name>
<reference evidence="2 3" key="1">
    <citation type="submission" date="2014-02" db="EMBL/GenBank/DDBJ databases">
        <title>Draft genome sequence of Lysinibacillus boronitolerans NBRC 103108.</title>
        <authorList>
            <person name="Zhang F."/>
            <person name="Wang G."/>
            <person name="Zhang L."/>
        </authorList>
    </citation>
    <scope>NUCLEOTIDE SEQUENCE [LARGE SCALE GENOMIC DNA]</scope>
    <source>
        <strain evidence="2 3">NBRC 103108</strain>
    </source>
</reference>
<keyword evidence="1" id="KW-0812">Transmembrane</keyword>
<gene>
    <name evidence="2" type="ORF">CD31_15505</name>
</gene>
<accession>A0ABR4XXG2</accession>
<feature type="transmembrane region" description="Helical" evidence="1">
    <location>
        <begin position="7"/>
        <end position="23"/>
    </location>
</feature>
<evidence type="ECO:0000313" key="2">
    <source>
        <dbReference type="EMBL" id="KGR83620.1"/>
    </source>
</evidence>
<protein>
    <recommendedName>
        <fullName evidence="4">DUF418 domain-containing protein</fullName>
    </recommendedName>
</protein>
<sequence>MLAYKRIIIIHLLIMFSSIFISFQIKGIWIGLLIFLLVYASLFWLFIGLPYAFQTKSKFFERYWNWLVKGGKIGPKS</sequence>
<feature type="transmembrane region" description="Helical" evidence="1">
    <location>
        <begin position="29"/>
        <end position="53"/>
    </location>
</feature>
<evidence type="ECO:0000256" key="1">
    <source>
        <dbReference type="SAM" id="Phobius"/>
    </source>
</evidence>
<organism evidence="2 3">
    <name type="scientific">Lysinibacillus boronitolerans JCM 21713 = 10a = NBRC 103108</name>
    <dbReference type="NCBI Taxonomy" id="1294264"/>
    <lineage>
        <taxon>Bacteria</taxon>
        <taxon>Bacillati</taxon>
        <taxon>Bacillota</taxon>
        <taxon>Bacilli</taxon>
        <taxon>Bacillales</taxon>
        <taxon>Bacillaceae</taxon>
        <taxon>Lysinibacillus</taxon>
    </lineage>
</organism>
<keyword evidence="3" id="KW-1185">Reference proteome</keyword>
<comment type="caution">
    <text evidence="2">The sequence shown here is derived from an EMBL/GenBank/DDBJ whole genome shotgun (WGS) entry which is preliminary data.</text>
</comment>
<evidence type="ECO:0008006" key="4">
    <source>
        <dbReference type="Google" id="ProtNLM"/>
    </source>
</evidence>
<proteinExistence type="predicted"/>
<dbReference type="EMBL" id="JPVR01000077">
    <property type="protein sequence ID" value="KGR83620.1"/>
    <property type="molecule type" value="Genomic_DNA"/>
</dbReference>
<evidence type="ECO:0000313" key="3">
    <source>
        <dbReference type="Proteomes" id="UP000030487"/>
    </source>
</evidence>
<keyword evidence="1" id="KW-1133">Transmembrane helix</keyword>
<dbReference type="Proteomes" id="UP000030487">
    <property type="component" value="Unassembled WGS sequence"/>
</dbReference>
<keyword evidence="1" id="KW-0472">Membrane</keyword>